<dbReference type="OrthoDB" id="1683318at2"/>
<dbReference type="NCBIfam" id="TIGR00778">
    <property type="entry name" value="ahpD_dom"/>
    <property type="match status" value="1"/>
</dbReference>
<accession>A0A1X7LG76</accession>
<protein>
    <submittedName>
        <fullName evidence="2">Alkylhydroperoxidase AhpD family core domain-containing protein</fullName>
    </submittedName>
</protein>
<feature type="domain" description="Carboxymuconolactone decarboxylase-like" evidence="1">
    <location>
        <begin position="25"/>
        <end position="105"/>
    </location>
</feature>
<dbReference type="GO" id="GO:0051920">
    <property type="term" value="F:peroxiredoxin activity"/>
    <property type="evidence" value="ECO:0007669"/>
    <property type="project" value="InterPro"/>
</dbReference>
<dbReference type="PANTHER" id="PTHR33930:SF2">
    <property type="entry name" value="BLR3452 PROTEIN"/>
    <property type="match status" value="1"/>
</dbReference>
<reference evidence="3" key="1">
    <citation type="submission" date="2017-04" db="EMBL/GenBank/DDBJ databases">
        <authorList>
            <person name="Varghese N."/>
            <person name="Submissions S."/>
        </authorList>
    </citation>
    <scope>NUCLEOTIDE SEQUENCE [LARGE SCALE GENOMIC DNA]</scope>
    <source>
        <strain evidence="3">DSM 4125</strain>
    </source>
</reference>
<dbReference type="PANTHER" id="PTHR33930">
    <property type="entry name" value="ALKYL HYDROPEROXIDE REDUCTASE AHPD"/>
    <property type="match status" value="1"/>
</dbReference>
<evidence type="ECO:0000259" key="1">
    <source>
        <dbReference type="Pfam" id="PF02627"/>
    </source>
</evidence>
<keyword evidence="2" id="KW-0560">Oxidoreductase</keyword>
<dbReference type="InterPro" id="IPR029032">
    <property type="entry name" value="AhpD-like"/>
</dbReference>
<sequence>MNKVEEFNEYRAKMNDKIVGSNNKILKRIFNLDTNAFAEGSVDKKTKEMIGLSSSMVLRCDDCVRYHLGKCFELGVTEEQVFEVFSIANLIGGTIVIPHLRRAVEYWEYLKENGND</sequence>
<dbReference type="Pfam" id="PF02627">
    <property type="entry name" value="CMD"/>
    <property type="match status" value="1"/>
</dbReference>
<proteinExistence type="predicted"/>
<organism evidence="2 3">
    <name type="scientific">Marivirga sericea</name>
    <dbReference type="NCBI Taxonomy" id="1028"/>
    <lineage>
        <taxon>Bacteria</taxon>
        <taxon>Pseudomonadati</taxon>
        <taxon>Bacteroidota</taxon>
        <taxon>Cytophagia</taxon>
        <taxon>Cytophagales</taxon>
        <taxon>Marivirgaceae</taxon>
        <taxon>Marivirga</taxon>
    </lineage>
</organism>
<dbReference type="InterPro" id="IPR003779">
    <property type="entry name" value="CMD-like"/>
</dbReference>
<dbReference type="AlphaFoldDB" id="A0A1X7LG76"/>
<evidence type="ECO:0000313" key="2">
    <source>
        <dbReference type="EMBL" id="SMG52252.1"/>
    </source>
</evidence>
<keyword evidence="3" id="KW-1185">Reference proteome</keyword>
<dbReference type="EMBL" id="FXAW01000010">
    <property type="protein sequence ID" value="SMG52252.1"/>
    <property type="molecule type" value="Genomic_DNA"/>
</dbReference>
<evidence type="ECO:0000313" key="3">
    <source>
        <dbReference type="Proteomes" id="UP000193804"/>
    </source>
</evidence>
<dbReference type="Proteomes" id="UP000193804">
    <property type="component" value="Unassembled WGS sequence"/>
</dbReference>
<dbReference type="RefSeq" id="WP_085519017.1">
    <property type="nucleotide sequence ID" value="NZ_FXAW01000010.1"/>
</dbReference>
<gene>
    <name evidence="2" type="ORF">SAMN05661096_03899</name>
</gene>
<keyword evidence="2" id="KW-0575">Peroxidase</keyword>
<dbReference type="InterPro" id="IPR004675">
    <property type="entry name" value="AhpD_core"/>
</dbReference>
<name>A0A1X7LG76_9BACT</name>
<dbReference type="SUPFAM" id="SSF69118">
    <property type="entry name" value="AhpD-like"/>
    <property type="match status" value="1"/>
</dbReference>
<dbReference type="Gene3D" id="1.20.1290.10">
    <property type="entry name" value="AhpD-like"/>
    <property type="match status" value="1"/>
</dbReference>
<dbReference type="STRING" id="1028.SAMN05661096_03899"/>